<sequence length="212" mass="23253">MGRFSTSVDYGKCIIVTVVIVACCGGTVLGSLRKLAYEGNCVQPAGKLASNLDLNWITTIPKLHINYGSLQYWVQNAQACLGMEPLTLAVLSNMDLKTKWDLNTTMTCFGRSISQECSLNKNNGNPFASCTVTSSDPGTNAKILSDYKKRVVLTDNKTFALFVRCTNNLRSYYIASPFPTISQVAILQSVYKVMELGFDVALFTKISSHDCD</sequence>
<keyword evidence="1" id="KW-1133">Transmembrane helix</keyword>
<dbReference type="PROSITE" id="PS51257">
    <property type="entry name" value="PROKAR_LIPOPROTEIN"/>
    <property type="match status" value="1"/>
</dbReference>
<accession>A0A226CYP8</accession>
<dbReference type="Proteomes" id="UP000198287">
    <property type="component" value="Unassembled WGS sequence"/>
</dbReference>
<reference evidence="2 3" key="1">
    <citation type="submission" date="2015-12" db="EMBL/GenBank/DDBJ databases">
        <title>The genome of Folsomia candida.</title>
        <authorList>
            <person name="Faddeeva A."/>
            <person name="Derks M.F."/>
            <person name="Anvar Y."/>
            <person name="Smit S."/>
            <person name="Van Straalen N."/>
            <person name="Roelofs D."/>
        </authorList>
    </citation>
    <scope>NUCLEOTIDE SEQUENCE [LARGE SCALE GENOMIC DNA]</scope>
    <source>
        <strain evidence="2 3">VU population</strain>
        <tissue evidence="2">Whole body</tissue>
    </source>
</reference>
<keyword evidence="1" id="KW-0472">Membrane</keyword>
<feature type="transmembrane region" description="Helical" evidence="1">
    <location>
        <begin position="12"/>
        <end position="32"/>
    </location>
</feature>
<name>A0A226CYP8_FOLCA</name>
<evidence type="ECO:0000313" key="2">
    <source>
        <dbReference type="EMBL" id="OXA38109.1"/>
    </source>
</evidence>
<keyword evidence="3" id="KW-1185">Reference proteome</keyword>
<proteinExistence type="predicted"/>
<organism evidence="2 3">
    <name type="scientific">Folsomia candida</name>
    <name type="common">Springtail</name>
    <dbReference type="NCBI Taxonomy" id="158441"/>
    <lineage>
        <taxon>Eukaryota</taxon>
        <taxon>Metazoa</taxon>
        <taxon>Ecdysozoa</taxon>
        <taxon>Arthropoda</taxon>
        <taxon>Hexapoda</taxon>
        <taxon>Collembola</taxon>
        <taxon>Entomobryomorpha</taxon>
        <taxon>Isotomoidea</taxon>
        <taxon>Isotomidae</taxon>
        <taxon>Proisotominae</taxon>
        <taxon>Folsomia</taxon>
    </lineage>
</organism>
<evidence type="ECO:0000256" key="1">
    <source>
        <dbReference type="SAM" id="Phobius"/>
    </source>
</evidence>
<evidence type="ECO:0000313" key="3">
    <source>
        <dbReference type="Proteomes" id="UP000198287"/>
    </source>
</evidence>
<gene>
    <name evidence="2" type="ORF">Fcan01_27114</name>
</gene>
<comment type="caution">
    <text evidence="2">The sequence shown here is derived from an EMBL/GenBank/DDBJ whole genome shotgun (WGS) entry which is preliminary data.</text>
</comment>
<keyword evidence="1" id="KW-0812">Transmembrane</keyword>
<dbReference type="EMBL" id="LNIX01000048">
    <property type="protein sequence ID" value="OXA38109.1"/>
    <property type="molecule type" value="Genomic_DNA"/>
</dbReference>
<protein>
    <submittedName>
        <fullName evidence="2">Uncharacterized protein</fullName>
    </submittedName>
</protein>
<dbReference type="AlphaFoldDB" id="A0A226CYP8"/>